<sequence length="103" mass="11759">MLIRWACMLRIRDTSDSGLDDLKEAMEMNCGHQSDQHPLVDPAKRILEWDANLRIKPLEVLRSLLPSSHPDTLIVIMDTKEAEPDISWQPTLYQIAGLGSHLR</sequence>
<protein>
    <submittedName>
        <fullName evidence="1">Uncharacterized protein</fullName>
    </submittedName>
</protein>
<proteinExistence type="predicted"/>
<organism evidence="1 2">
    <name type="scientific">Zoarces viviparus</name>
    <name type="common">Viviparous eelpout</name>
    <name type="synonym">Blennius viviparus</name>
    <dbReference type="NCBI Taxonomy" id="48416"/>
    <lineage>
        <taxon>Eukaryota</taxon>
        <taxon>Metazoa</taxon>
        <taxon>Chordata</taxon>
        <taxon>Craniata</taxon>
        <taxon>Vertebrata</taxon>
        <taxon>Euteleostomi</taxon>
        <taxon>Actinopterygii</taxon>
        <taxon>Neopterygii</taxon>
        <taxon>Teleostei</taxon>
        <taxon>Neoteleostei</taxon>
        <taxon>Acanthomorphata</taxon>
        <taxon>Eupercaria</taxon>
        <taxon>Perciformes</taxon>
        <taxon>Cottioidei</taxon>
        <taxon>Zoarcales</taxon>
        <taxon>Zoarcidae</taxon>
        <taxon>Zoarcinae</taxon>
        <taxon>Zoarces</taxon>
    </lineage>
</organism>
<dbReference type="EMBL" id="JBCEZU010000134">
    <property type="protein sequence ID" value="KAK9525633.1"/>
    <property type="molecule type" value="Genomic_DNA"/>
</dbReference>
<comment type="caution">
    <text evidence="1">The sequence shown here is derived from an EMBL/GenBank/DDBJ whole genome shotgun (WGS) entry which is preliminary data.</text>
</comment>
<gene>
    <name evidence="1" type="ORF">VZT92_016320</name>
</gene>
<name>A0AAW1ETN7_ZOAVI</name>
<accession>A0AAW1ETN7</accession>
<dbReference type="Proteomes" id="UP001488805">
    <property type="component" value="Unassembled WGS sequence"/>
</dbReference>
<evidence type="ECO:0000313" key="2">
    <source>
        <dbReference type="Proteomes" id="UP001488805"/>
    </source>
</evidence>
<keyword evidence="2" id="KW-1185">Reference proteome</keyword>
<reference evidence="1 2" key="1">
    <citation type="journal article" date="2024" name="Genome Biol. Evol.">
        <title>Chromosome-level genome assembly of the viviparous eelpout Zoarces viviparus.</title>
        <authorList>
            <person name="Fuhrmann N."/>
            <person name="Brasseur M.V."/>
            <person name="Bakowski C.E."/>
            <person name="Podsiadlowski L."/>
            <person name="Prost S."/>
            <person name="Krehenwinkel H."/>
            <person name="Mayer C."/>
        </authorList>
    </citation>
    <scope>NUCLEOTIDE SEQUENCE [LARGE SCALE GENOMIC DNA]</scope>
    <source>
        <strain evidence="1">NO-MEL_2022_Ind0_liver</strain>
    </source>
</reference>
<evidence type="ECO:0000313" key="1">
    <source>
        <dbReference type="EMBL" id="KAK9525633.1"/>
    </source>
</evidence>
<dbReference type="AlphaFoldDB" id="A0AAW1ETN7"/>